<protein>
    <submittedName>
        <fullName evidence="1">Uncharacterized protein</fullName>
    </submittedName>
</protein>
<dbReference type="RefSeq" id="WP_015331411.1">
    <property type="nucleotide sequence ID" value="NC_020054.1"/>
</dbReference>
<proteinExistence type="predicted"/>
<dbReference type="Proteomes" id="UP000011058">
    <property type="component" value="Chromosome"/>
</dbReference>
<evidence type="ECO:0000313" key="2">
    <source>
        <dbReference type="Proteomes" id="UP000011058"/>
    </source>
</evidence>
<accession>I0K859</accession>
<dbReference type="Pfam" id="PF20459">
    <property type="entry name" value="DUF6712"/>
    <property type="match status" value="2"/>
</dbReference>
<gene>
    <name evidence="1" type="ORF">FAES_2303</name>
</gene>
<evidence type="ECO:0000313" key="1">
    <source>
        <dbReference type="EMBL" id="CCH00312.1"/>
    </source>
</evidence>
<organism evidence="1 2">
    <name type="scientific">Fibrella aestuarina BUZ 2</name>
    <dbReference type="NCBI Taxonomy" id="1166018"/>
    <lineage>
        <taxon>Bacteria</taxon>
        <taxon>Pseudomonadati</taxon>
        <taxon>Bacteroidota</taxon>
        <taxon>Cytophagia</taxon>
        <taxon>Cytophagales</taxon>
        <taxon>Spirosomataceae</taxon>
        <taxon>Fibrella</taxon>
    </lineage>
</organism>
<dbReference type="KEGG" id="fae:FAES_2303"/>
<dbReference type="OrthoDB" id="947321at2"/>
<dbReference type="STRING" id="1166018.FAES_2303"/>
<dbReference type="HOGENOM" id="CLU_896722_0_0_10"/>
<dbReference type="EMBL" id="HE796683">
    <property type="protein sequence ID" value="CCH00312.1"/>
    <property type="molecule type" value="Genomic_DNA"/>
</dbReference>
<sequence length="330" mass="36298">MTLINDITQLKRYLGRAINKATTWDFILPYLELAQYEYIAPALGPEMLTELQTQLATNALTPVNRLLLELTQKALAFYAYQKYLPYAIGNDGDNGMQEQGTDATKPVRMGVLDLRRRETAENASKAIEQVLVQLFTFVEQYPTWKNSASYHAARSLFIGNATELTTYLPQTAGSYRLYTSLKTYLAEAERVGIKSLLGKAQFDALKAAQLTGNLSTAEADLLEKVGKAVATVAYAEALYNLNVVQTPGGQLRLLSDFDGIYNQKAVTGHELAEAQRRADGQAAAGLNSLKSFLTANAAAYPLYKTSSSYAAPGPNAFPDNAKYKSVFRMR</sequence>
<reference evidence="1 2" key="1">
    <citation type="journal article" date="2012" name="J. Bacteriol.">
        <title>Genome Sequence of Fibrella aestuarina BUZ 2T, a Filamentous Marine Bacterium.</title>
        <authorList>
            <person name="Filippini M."/>
            <person name="Qi W."/>
            <person name="Blom J."/>
            <person name="Goesmann A."/>
            <person name="Smits T.H."/>
            <person name="Bagheri H.C."/>
        </authorList>
    </citation>
    <scope>NUCLEOTIDE SEQUENCE [LARGE SCALE GENOMIC DNA]</scope>
    <source>
        <strain evidence="2">BUZ 2T</strain>
    </source>
</reference>
<dbReference type="AlphaFoldDB" id="I0K859"/>
<dbReference type="InterPro" id="IPR046558">
    <property type="entry name" value="DUF6712"/>
</dbReference>
<keyword evidence="2" id="KW-1185">Reference proteome</keyword>
<name>I0K859_9BACT</name>
<dbReference type="eggNOG" id="COG2309">
    <property type="taxonomic scope" value="Bacteria"/>
</dbReference>